<dbReference type="AlphaFoldDB" id="A0AAD5BRW9"/>
<dbReference type="EMBL" id="JAMZMK010011214">
    <property type="protein sequence ID" value="KAI7728447.1"/>
    <property type="molecule type" value="Genomic_DNA"/>
</dbReference>
<name>A0AAD5BRW9_AMBAR</name>
<accession>A0AAD5BRW9</accession>
<comment type="caution">
    <text evidence="1">The sequence shown here is derived from an EMBL/GenBank/DDBJ whole genome shotgun (WGS) entry which is preliminary data.</text>
</comment>
<gene>
    <name evidence="1" type="ORF">M8C21_027660</name>
</gene>
<keyword evidence="2" id="KW-1185">Reference proteome</keyword>
<organism evidence="1 2">
    <name type="scientific">Ambrosia artemisiifolia</name>
    <name type="common">Common ragweed</name>
    <dbReference type="NCBI Taxonomy" id="4212"/>
    <lineage>
        <taxon>Eukaryota</taxon>
        <taxon>Viridiplantae</taxon>
        <taxon>Streptophyta</taxon>
        <taxon>Embryophyta</taxon>
        <taxon>Tracheophyta</taxon>
        <taxon>Spermatophyta</taxon>
        <taxon>Magnoliopsida</taxon>
        <taxon>eudicotyledons</taxon>
        <taxon>Gunneridae</taxon>
        <taxon>Pentapetalae</taxon>
        <taxon>asterids</taxon>
        <taxon>campanulids</taxon>
        <taxon>Asterales</taxon>
        <taxon>Asteraceae</taxon>
        <taxon>Asteroideae</taxon>
        <taxon>Heliantheae alliance</taxon>
        <taxon>Heliantheae</taxon>
        <taxon>Ambrosia</taxon>
    </lineage>
</organism>
<protein>
    <submittedName>
        <fullName evidence="1">Uncharacterized protein</fullName>
    </submittedName>
</protein>
<proteinExistence type="predicted"/>
<dbReference type="Proteomes" id="UP001206925">
    <property type="component" value="Unassembled WGS sequence"/>
</dbReference>
<evidence type="ECO:0000313" key="1">
    <source>
        <dbReference type="EMBL" id="KAI7728447.1"/>
    </source>
</evidence>
<sequence>VLVIIGLKGCIKIAAVVYYTVNKSLIYRSKGSLDAEEIIQGVYVGVEEDDLDGSDSQSDINFD</sequence>
<evidence type="ECO:0000313" key="2">
    <source>
        <dbReference type="Proteomes" id="UP001206925"/>
    </source>
</evidence>
<feature type="non-terminal residue" evidence="1">
    <location>
        <position position="63"/>
    </location>
</feature>
<reference evidence="1" key="1">
    <citation type="submission" date="2022-06" db="EMBL/GenBank/DDBJ databases">
        <title>Uncovering the hologenomic basis of an extraordinary plant invasion.</title>
        <authorList>
            <person name="Bieker V.C."/>
            <person name="Martin M.D."/>
            <person name="Gilbert T."/>
            <person name="Hodgins K."/>
            <person name="Battlay P."/>
            <person name="Petersen B."/>
            <person name="Wilson J."/>
        </authorList>
    </citation>
    <scope>NUCLEOTIDE SEQUENCE</scope>
    <source>
        <strain evidence="1">AA19_3_7</strain>
        <tissue evidence="1">Leaf</tissue>
    </source>
</reference>